<organism evidence="1 2">
    <name type="scientific">Treponema vincentii ATCC 35580</name>
    <dbReference type="NCBI Taxonomy" id="596324"/>
    <lineage>
        <taxon>Bacteria</taxon>
        <taxon>Pseudomonadati</taxon>
        <taxon>Spirochaetota</taxon>
        <taxon>Spirochaetia</taxon>
        <taxon>Spirochaetales</taxon>
        <taxon>Treponemataceae</taxon>
        <taxon>Treponema</taxon>
    </lineage>
</organism>
<accession>C8PRM4</accession>
<sequence length="73" mass="8375">MPQLSLYVTQDQLLKIENEAHGEKMSLSKWVVSKIMENIEPHYPDGWADLFGSVSDSSFTRPDQPKLEIREAL</sequence>
<reference evidence="1 2" key="1">
    <citation type="submission" date="2009-07" db="EMBL/GenBank/DDBJ databases">
        <authorList>
            <person name="Madupu R."/>
            <person name="Sebastian Y."/>
            <person name="Durkin A.S."/>
            <person name="Torralba M."/>
            <person name="Methe B."/>
            <person name="Sutton G.G."/>
            <person name="Strausberg R.L."/>
            <person name="Nelson K.E."/>
        </authorList>
    </citation>
    <scope>NUCLEOTIDE SEQUENCE [LARGE SCALE GENOMIC DNA]</scope>
    <source>
        <strain evidence="1 2">ATCC 35580</strain>
    </source>
</reference>
<evidence type="ECO:0000313" key="1">
    <source>
        <dbReference type="EMBL" id="EEV19877.1"/>
    </source>
</evidence>
<protein>
    <recommendedName>
        <fullName evidence="3">Toxin-antitoxin system, antitoxin component, ribbon-helix-helix domain protein</fullName>
    </recommendedName>
</protein>
<dbReference type="OrthoDB" id="3174894at2"/>
<dbReference type="Proteomes" id="UP000004509">
    <property type="component" value="Unassembled WGS sequence"/>
</dbReference>
<dbReference type="GeneID" id="301460794"/>
<dbReference type="RefSeq" id="WP_006189240.1">
    <property type="nucleotide sequence ID" value="NZ_ACYH01000047.1"/>
</dbReference>
<name>C8PRM4_9SPIR</name>
<dbReference type="AlphaFoldDB" id="C8PRM4"/>
<dbReference type="eggNOG" id="ENOG502ZV84">
    <property type="taxonomic scope" value="Bacteria"/>
</dbReference>
<dbReference type="EMBL" id="ACYH01000047">
    <property type="protein sequence ID" value="EEV19877.1"/>
    <property type="molecule type" value="Genomic_DNA"/>
</dbReference>
<evidence type="ECO:0000313" key="2">
    <source>
        <dbReference type="Proteomes" id="UP000004509"/>
    </source>
</evidence>
<gene>
    <name evidence="1" type="ORF">TREVI0001_0006</name>
</gene>
<comment type="caution">
    <text evidence="1">The sequence shown here is derived from an EMBL/GenBank/DDBJ whole genome shotgun (WGS) entry which is preliminary data.</text>
</comment>
<evidence type="ECO:0008006" key="3">
    <source>
        <dbReference type="Google" id="ProtNLM"/>
    </source>
</evidence>
<dbReference type="STRING" id="596324.TREVI0001_0006"/>
<proteinExistence type="predicted"/>